<evidence type="ECO:0000313" key="5">
    <source>
        <dbReference type="Proteomes" id="UP000700908"/>
    </source>
</evidence>
<dbReference type="InterPro" id="IPR029066">
    <property type="entry name" value="PLP-binding_barrel"/>
</dbReference>
<dbReference type="EMBL" id="JAIMFO010000004">
    <property type="protein sequence ID" value="MBY4796991.1"/>
    <property type="molecule type" value="Genomic_DNA"/>
</dbReference>
<comment type="caution">
    <text evidence="4">The sequence shown here is derived from an EMBL/GenBank/DDBJ whole genome shotgun (WGS) entry which is preliminary data.</text>
</comment>
<proteinExistence type="predicted"/>
<dbReference type="RefSeq" id="WP_222198701.1">
    <property type="nucleotide sequence ID" value="NZ_JAIMFO010000004.1"/>
</dbReference>
<reference evidence="4 5" key="1">
    <citation type="submission" date="2021-08" db="EMBL/GenBank/DDBJ databases">
        <title>Collinsella faecalis sp. nov. isolated from swine faeces.</title>
        <authorList>
            <person name="Oh B.S."/>
            <person name="Lee J.H."/>
        </authorList>
    </citation>
    <scope>NUCLEOTIDE SEQUENCE [LARGE SCALE GENOMIC DNA]</scope>
    <source>
        <strain evidence="4 5">AGMB00827</strain>
    </source>
</reference>
<protein>
    <recommendedName>
        <fullName evidence="3">Orn/DAP/Arg decarboxylase 2 N-terminal domain-containing protein</fullName>
    </recommendedName>
</protein>
<keyword evidence="2" id="KW-0663">Pyridoxal phosphate</keyword>
<dbReference type="Gene3D" id="2.40.37.10">
    <property type="entry name" value="Lyase, Ornithine Decarboxylase, Chain A, domain 1"/>
    <property type="match status" value="1"/>
</dbReference>
<evidence type="ECO:0000313" key="4">
    <source>
        <dbReference type="EMBL" id="MBY4796991.1"/>
    </source>
</evidence>
<evidence type="ECO:0000256" key="2">
    <source>
        <dbReference type="ARBA" id="ARBA00022898"/>
    </source>
</evidence>
<keyword evidence="5" id="KW-1185">Reference proteome</keyword>
<dbReference type="InterPro" id="IPR022644">
    <property type="entry name" value="De-COase2_N"/>
</dbReference>
<dbReference type="PANTHER" id="PTHR43727:SF3">
    <property type="entry name" value="GROUP IV DECARBOXYLASE"/>
    <property type="match status" value="1"/>
</dbReference>
<dbReference type="InterPro" id="IPR009006">
    <property type="entry name" value="Ala_racemase/Decarboxylase_C"/>
</dbReference>
<accession>A0ABS7MHZ6</accession>
<sequence length="411" mass="45409">MQRVPFHEASIHTPCFVYDADEFRSNLQDFQRAIRSSWGSLSNVAYSVKTNPLPWLLDEVRSCGCMAEVVSDDEYCLALERGFKPQEIVFNGPVKGRACFEHALKHGALVNIDSEREVSWLKELSEHMSEGTLKVGFRINIALEEYSPAGTTASKKRKGRFGFSYEDGSVQRVLDRLRAMNNVVVHGLHMHVTTLTRTQDVYRILASFAARIIREFDLAAHLRYVDIGGGFFGGGANNVGAYDTYAKTIAAELSGSCDPSSVALLVEPGGAVVATPGYYCGRVVDVKEVRGERFVVSELSRLNIDHELKKTSYPLEVVPASGVAAAPMNHQVLGAFTCMDSDRLCILSDFEELKVGDLLVISYAGAYSQSFTPDFFIWHPPAVYSWDDEDGFVLRRAPFTPEDSLAAFAGC</sequence>
<gene>
    <name evidence="4" type="ORF">K6V98_01235</name>
</gene>
<evidence type="ECO:0000256" key="1">
    <source>
        <dbReference type="ARBA" id="ARBA00001933"/>
    </source>
</evidence>
<comment type="cofactor">
    <cofactor evidence="1">
        <name>pyridoxal 5'-phosphate</name>
        <dbReference type="ChEBI" id="CHEBI:597326"/>
    </cofactor>
</comment>
<dbReference type="Gene3D" id="3.20.20.10">
    <property type="entry name" value="Alanine racemase"/>
    <property type="match status" value="1"/>
</dbReference>
<organism evidence="4 5">
    <name type="scientific">Collinsella ureilytica</name>
    <dbReference type="NCBI Taxonomy" id="2869515"/>
    <lineage>
        <taxon>Bacteria</taxon>
        <taxon>Bacillati</taxon>
        <taxon>Actinomycetota</taxon>
        <taxon>Coriobacteriia</taxon>
        <taxon>Coriobacteriales</taxon>
        <taxon>Coriobacteriaceae</taxon>
        <taxon>Collinsella</taxon>
    </lineage>
</organism>
<name>A0ABS7MHZ6_9ACTN</name>
<dbReference type="SUPFAM" id="SSF51419">
    <property type="entry name" value="PLP-binding barrel"/>
    <property type="match status" value="1"/>
</dbReference>
<dbReference type="PANTHER" id="PTHR43727">
    <property type="entry name" value="DIAMINOPIMELATE DECARBOXYLASE"/>
    <property type="match status" value="1"/>
</dbReference>
<dbReference type="Pfam" id="PF02784">
    <property type="entry name" value="Orn_Arg_deC_N"/>
    <property type="match status" value="1"/>
</dbReference>
<dbReference type="Proteomes" id="UP000700908">
    <property type="component" value="Unassembled WGS sequence"/>
</dbReference>
<dbReference type="SUPFAM" id="SSF50621">
    <property type="entry name" value="Alanine racemase C-terminal domain-like"/>
    <property type="match status" value="1"/>
</dbReference>
<evidence type="ECO:0000259" key="3">
    <source>
        <dbReference type="Pfam" id="PF02784"/>
    </source>
</evidence>
<feature type="domain" description="Orn/DAP/Arg decarboxylase 2 N-terminal" evidence="3">
    <location>
        <begin position="39"/>
        <end position="274"/>
    </location>
</feature>